<keyword evidence="1" id="KW-0812">Transmembrane</keyword>
<reference evidence="2 3" key="1">
    <citation type="submission" date="2024-09" db="EMBL/GenBank/DDBJ databases">
        <authorList>
            <person name="Sun Q."/>
            <person name="Mori K."/>
        </authorList>
    </citation>
    <scope>NUCLEOTIDE SEQUENCE [LARGE SCALE GENOMIC DNA]</scope>
    <source>
        <strain evidence="2 3">JCM 3331</strain>
    </source>
</reference>
<sequence length="136" mass="14837">MTMTHATAGPGMRRALLRVGRCVLSYVLLDMAVWIVIALVVPDWSFLDSMRVGLLILAFTGIPTVLLAIVAGLAHQHMEVARFRCLLAFPMVLFAFPLIGAAMAEPLVLQVMAQVAFAVWLMPAPLVPENWVGLPE</sequence>
<keyword evidence="1" id="KW-0472">Membrane</keyword>
<organism evidence="2 3">
    <name type="scientific">Streptomyces yanii</name>
    <dbReference type="NCBI Taxonomy" id="78510"/>
    <lineage>
        <taxon>Bacteria</taxon>
        <taxon>Bacillati</taxon>
        <taxon>Actinomycetota</taxon>
        <taxon>Actinomycetes</taxon>
        <taxon>Kitasatosporales</taxon>
        <taxon>Streptomycetaceae</taxon>
        <taxon>Streptomyces</taxon>
    </lineage>
</organism>
<evidence type="ECO:0000313" key="3">
    <source>
        <dbReference type="Proteomes" id="UP001589710"/>
    </source>
</evidence>
<protein>
    <submittedName>
        <fullName evidence="2">Uncharacterized protein</fullName>
    </submittedName>
</protein>
<dbReference type="RefSeq" id="WP_345510450.1">
    <property type="nucleotide sequence ID" value="NZ_BAAAXD010000007.1"/>
</dbReference>
<keyword evidence="1" id="KW-1133">Transmembrane helix</keyword>
<gene>
    <name evidence="2" type="ORF">ACFFTL_01695</name>
</gene>
<dbReference type="EMBL" id="JBHMCG010000006">
    <property type="protein sequence ID" value="MFB9571084.1"/>
    <property type="molecule type" value="Genomic_DNA"/>
</dbReference>
<comment type="caution">
    <text evidence="2">The sequence shown here is derived from an EMBL/GenBank/DDBJ whole genome shotgun (WGS) entry which is preliminary data.</text>
</comment>
<keyword evidence="3" id="KW-1185">Reference proteome</keyword>
<accession>A0ABV5QZR6</accession>
<dbReference type="Proteomes" id="UP001589710">
    <property type="component" value="Unassembled WGS sequence"/>
</dbReference>
<evidence type="ECO:0000256" key="1">
    <source>
        <dbReference type="SAM" id="Phobius"/>
    </source>
</evidence>
<name>A0ABV5QZR6_9ACTN</name>
<proteinExistence type="predicted"/>
<feature type="transmembrane region" description="Helical" evidence="1">
    <location>
        <begin position="53"/>
        <end position="74"/>
    </location>
</feature>
<evidence type="ECO:0000313" key="2">
    <source>
        <dbReference type="EMBL" id="MFB9571084.1"/>
    </source>
</evidence>
<feature type="transmembrane region" description="Helical" evidence="1">
    <location>
        <begin position="86"/>
        <end position="104"/>
    </location>
</feature>
<feature type="transmembrane region" description="Helical" evidence="1">
    <location>
        <begin position="22"/>
        <end position="41"/>
    </location>
</feature>